<keyword evidence="1" id="KW-0472">Membrane</keyword>
<dbReference type="EMBL" id="CP059735">
    <property type="protein sequence ID" value="WDD99360.1"/>
    <property type="molecule type" value="Genomic_DNA"/>
</dbReference>
<dbReference type="AlphaFoldDB" id="A0AAE9YQT0"/>
<evidence type="ECO:0000313" key="2">
    <source>
        <dbReference type="EMBL" id="WDD99360.1"/>
    </source>
</evidence>
<dbReference type="Proteomes" id="UP000032568">
    <property type="component" value="Chromosome"/>
</dbReference>
<keyword evidence="1" id="KW-0812">Transmembrane</keyword>
<dbReference type="RefSeq" id="WP_044833690.1">
    <property type="nucleotide sequence ID" value="NZ_CP059735.1"/>
</dbReference>
<keyword evidence="1" id="KW-1133">Transmembrane helix</keyword>
<reference evidence="2 3" key="1">
    <citation type="journal article" date="2015" name="Genome Announc.">
        <title>Draft Genome Sequences of Marine Isolates of Thalassomonas viridans and Thalassomonas actiniarum.</title>
        <authorList>
            <person name="Olonade I."/>
            <person name="van Zyl L.J."/>
            <person name="Trindade M."/>
        </authorList>
    </citation>
    <scope>NUCLEOTIDE SEQUENCE [LARGE SCALE GENOMIC DNA]</scope>
    <source>
        <strain evidence="2 3">A5K-106</strain>
    </source>
</reference>
<sequence>MTLLTILLLAGITFLTRYLFLHPSLPVKLGPKMEHFLSFSAPAVLTAIWVPIIFVRDGQLNISAQNPYLISASIAVLLALKFKNVYLTLGVSLTVFTLLKIYL</sequence>
<dbReference type="InterPro" id="IPR008407">
    <property type="entry name" value="Brnchd-chn_aa_trnsp_AzlD"/>
</dbReference>
<organism evidence="2 3">
    <name type="scientific">Thalassomonas actiniarum</name>
    <dbReference type="NCBI Taxonomy" id="485447"/>
    <lineage>
        <taxon>Bacteria</taxon>
        <taxon>Pseudomonadati</taxon>
        <taxon>Pseudomonadota</taxon>
        <taxon>Gammaproteobacteria</taxon>
        <taxon>Alteromonadales</taxon>
        <taxon>Colwelliaceae</taxon>
        <taxon>Thalassomonas</taxon>
    </lineage>
</organism>
<name>A0AAE9YQT0_9GAMM</name>
<feature type="transmembrane region" description="Helical" evidence="1">
    <location>
        <begin position="36"/>
        <end position="55"/>
    </location>
</feature>
<feature type="transmembrane region" description="Helical" evidence="1">
    <location>
        <begin position="62"/>
        <end position="79"/>
    </location>
</feature>
<gene>
    <name evidence="2" type="ORF">SG35_001325</name>
</gene>
<evidence type="ECO:0000313" key="3">
    <source>
        <dbReference type="Proteomes" id="UP000032568"/>
    </source>
</evidence>
<protein>
    <submittedName>
        <fullName evidence="2">AzlD domain-containing protein</fullName>
    </submittedName>
</protein>
<accession>A0AAE9YQT0</accession>
<dbReference type="Pfam" id="PF05437">
    <property type="entry name" value="AzlD"/>
    <property type="match status" value="1"/>
</dbReference>
<keyword evidence="3" id="KW-1185">Reference proteome</keyword>
<dbReference type="KEGG" id="tact:SG35_001325"/>
<proteinExistence type="predicted"/>
<evidence type="ECO:0000256" key="1">
    <source>
        <dbReference type="SAM" id="Phobius"/>
    </source>
</evidence>
<reference evidence="2 3" key="2">
    <citation type="journal article" date="2022" name="Mar. Drugs">
        <title>Bioassay-Guided Fractionation Leads to the Detection of Cholic Acid Generated by the Rare Thalassomonas sp.</title>
        <authorList>
            <person name="Pheiffer F."/>
            <person name="Schneider Y.K."/>
            <person name="Hansen E.H."/>
            <person name="Andersen J.H."/>
            <person name="Isaksson J."/>
            <person name="Busche T."/>
            <person name="R C."/>
            <person name="Kalinowski J."/>
            <person name="Zyl L.V."/>
            <person name="Trindade M."/>
        </authorList>
    </citation>
    <scope>NUCLEOTIDE SEQUENCE [LARGE SCALE GENOMIC DNA]</scope>
    <source>
        <strain evidence="2 3">A5K-106</strain>
    </source>
</reference>